<dbReference type="SUPFAM" id="SSF54862">
    <property type="entry name" value="4Fe-4S ferredoxins"/>
    <property type="match status" value="1"/>
</dbReference>
<dbReference type="PROSITE" id="PS00198">
    <property type="entry name" value="4FE4S_FER_1"/>
    <property type="match status" value="2"/>
</dbReference>
<dbReference type="AlphaFoldDB" id="A0AA86JL40"/>
<dbReference type="Gene3D" id="3.30.70.20">
    <property type="match status" value="1"/>
</dbReference>
<dbReference type="InterPro" id="IPR017900">
    <property type="entry name" value="4Fe4S_Fe_S_CS"/>
</dbReference>
<dbReference type="InterPro" id="IPR047964">
    <property type="entry name" value="EFR1-like"/>
</dbReference>
<proteinExistence type="predicted"/>
<sequence>MIFYFTGTGNSLFVAKEIEENPINIPQVIKRTEQIYKDNKIAIVAPIYGHEMPKMVKQFIESATFQTDYFYIILAYGNRHGGAVELTNTFCKECDVHVNYLNSIQMVDNCLPSFDIEEQKKIDKHIKENLSKIINDIKCKKKELQSVTDANRQAHQQYLENRSKMPADLFQHLYRVNDDCIQCGICTKVCPAGCITLDNSKVIYNIKNCQTCMACTHNCPKKAIQLNIPEKNPTARYRNDKVKLQEIIEANKQVSTK</sequence>
<dbReference type="InterPro" id="IPR029039">
    <property type="entry name" value="Flavoprotein-like_sf"/>
</dbReference>
<evidence type="ECO:0000313" key="2">
    <source>
        <dbReference type="Proteomes" id="UP000789738"/>
    </source>
</evidence>
<dbReference type="SUPFAM" id="SSF52218">
    <property type="entry name" value="Flavoproteins"/>
    <property type="match status" value="1"/>
</dbReference>
<dbReference type="EMBL" id="CAKJVE010000004">
    <property type="protein sequence ID" value="CAG9710938.1"/>
    <property type="molecule type" value="Genomic_DNA"/>
</dbReference>
<comment type="caution">
    <text evidence="1">The sequence shown here is derived from an EMBL/GenBank/DDBJ whole genome shotgun (WGS) entry which is preliminary data.</text>
</comment>
<protein>
    <submittedName>
        <fullName evidence="1">Ferredoxin</fullName>
    </submittedName>
</protein>
<name>A0AA86JL40_9CLOT</name>
<evidence type="ECO:0000313" key="1">
    <source>
        <dbReference type="EMBL" id="CAG9710938.1"/>
    </source>
</evidence>
<dbReference type="Pfam" id="PF13187">
    <property type="entry name" value="Fer4_9"/>
    <property type="match status" value="1"/>
</dbReference>
<dbReference type="Proteomes" id="UP000789738">
    <property type="component" value="Unassembled WGS sequence"/>
</dbReference>
<gene>
    <name evidence="1" type="ORF">CNEO_44991</name>
</gene>
<reference evidence="1" key="1">
    <citation type="submission" date="2021-10" db="EMBL/GenBank/DDBJ databases">
        <authorList>
            <person name="Mesa V."/>
        </authorList>
    </citation>
    <scope>NUCLEOTIDE SEQUENCE</scope>
    <source>
        <strain evidence="1">CC3_PB</strain>
    </source>
</reference>
<dbReference type="PROSITE" id="PS51379">
    <property type="entry name" value="4FE4S_FER_2"/>
    <property type="match status" value="2"/>
</dbReference>
<dbReference type="NCBIfam" id="NF038196">
    <property type="entry name" value="ferrodoxin_EFR1"/>
    <property type="match status" value="1"/>
</dbReference>
<organism evidence="1 2">
    <name type="scientific">Clostridium neonatale</name>
    <dbReference type="NCBI Taxonomy" id="137838"/>
    <lineage>
        <taxon>Bacteria</taxon>
        <taxon>Bacillati</taxon>
        <taxon>Bacillota</taxon>
        <taxon>Clostridia</taxon>
        <taxon>Eubacteriales</taxon>
        <taxon>Clostridiaceae</taxon>
        <taxon>Clostridium</taxon>
    </lineage>
</organism>
<dbReference type="InterPro" id="IPR017896">
    <property type="entry name" value="4Fe4S_Fe-S-bd"/>
</dbReference>
<dbReference type="RefSeq" id="WP_210887151.1">
    <property type="nucleotide sequence ID" value="NZ_CAKJVE010000004.1"/>
</dbReference>
<accession>A0AA86JL40</accession>